<name>A0A6J4QCS9_9ACTN</name>
<reference evidence="1" key="1">
    <citation type="submission" date="2020-02" db="EMBL/GenBank/DDBJ databases">
        <authorList>
            <person name="Meier V. D."/>
        </authorList>
    </citation>
    <scope>NUCLEOTIDE SEQUENCE</scope>
    <source>
        <strain evidence="1">AVDCRST_MAG03</strain>
    </source>
</reference>
<protein>
    <submittedName>
        <fullName evidence="1">Uncharacterized protein</fullName>
    </submittedName>
</protein>
<proteinExistence type="predicted"/>
<accession>A0A6J4QCS9</accession>
<organism evidence="1">
    <name type="scientific">uncultured Rubrobacteraceae bacterium</name>
    <dbReference type="NCBI Taxonomy" id="349277"/>
    <lineage>
        <taxon>Bacteria</taxon>
        <taxon>Bacillati</taxon>
        <taxon>Actinomycetota</taxon>
        <taxon>Rubrobacteria</taxon>
        <taxon>Rubrobacterales</taxon>
        <taxon>Rubrobacteraceae</taxon>
        <taxon>environmental samples</taxon>
    </lineage>
</organism>
<dbReference type="AlphaFoldDB" id="A0A6J4QCS9"/>
<gene>
    <name evidence="1" type="ORF">AVDCRST_MAG03-3929</name>
</gene>
<sequence length="71" mass="7135">MSQARPDARAVRGVRLAVVLGAGASFALAYAISAGLRSEVDRAAAILGGGAGCFGPVDDPAGPRRPPFRLS</sequence>
<evidence type="ECO:0000313" key="1">
    <source>
        <dbReference type="EMBL" id="CAA9440178.1"/>
    </source>
</evidence>
<dbReference type="EMBL" id="CADCUT010000231">
    <property type="protein sequence ID" value="CAA9440178.1"/>
    <property type="molecule type" value="Genomic_DNA"/>
</dbReference>